<gene>
    <name evidence="1" type="ORF">ACH61_01177</name>
</gene>
<evidence type="ECO:0000313" key="1">
    <source>
        <dbReference type="EMBL" id="KZX21689.1"/>
    </source>
</evidence>
<name>A0A162GIF0_9MICO</name>
<dbReference type="Proteomes" id="UP000076717">
    <property type="component" value="Unassembled WGS sequence"/>
</dbReference>
<accession>A0A162GIF0</accession>
<reference evidence="1 2" key="1">
    <citation type="submission" date="2015-08" db="EMBL/GenBank/DDBJ databases">
        <title>Draft Genome Sequence of Rathayibacter sp. Strain VKM Ac-2596 Isolated from Leaf Gall Induced by Plant-Parasitic Nematodes.</title>
        <authorList>
            <person name="Vasilenko O.V."/>
            <person name="Starodumova I.P."/>
            <person name="Tarlachkov S.V."/>
            <person name="Dorofeeva L.V."/>
            <person name="Evtushenko L.I."/>
        </authorList>
    </citation>
    <scope>NUCLEOTIDE SEQUENCE [LARGE SCALE GENOMIC DNA]</scope>
    <source>
        <strain evidence="1 2">VKM Ac-2596</strain>
    </source>
</reference>
<organism evidence="1 2">
    <name type="scientific">Rathayibacter tanaceti</name>
    <dbReference type="NCBI Taxonomy" id="1671680"/>
    <lineage>
        <taxon>Bacteria</taxon>
        <taxon>Bacillati</taxon>
        <taxon>Actinomycetota</taxon>
        <taxon>Actinomycetes</taxon>
        <taxon>Micrococcales</taxon>
        <taxon>Microbacteriaceae</taxon>
        <taxon>Rathayibacter</taxon>
    </lineage>
</organism>
<dbReference type="AlphaFoldDB" id="A0A162GIF0"/>
<dbReference type="EMBL" id="LIIN01000029">
    <property type="protein sequence ID" value="KZX21689.1"/>
    <property type="molecule type" value="Genomic_DNA"/>
</dbReference>
<proteinExistence type="predicted"/>
<evidence type="ECO:0000313" key="2">
    <source>
        <dbReference type="Proteomes" id="UP000076717"/>
    </source>
</evidence>
<protein>
    <submittedName>
        <fullName evidence="1">Uncharacterized protein</fullName>
    </submittedName>
</protein>
<comment type="caution">
    <text evidence="1">The sequence shown here is derived from an EMBL/GenBank/DDBJ whole genome shotgun (WGS) entry which is preliminary data.</text>
</comment>
<keyword evidence="2" id="KW-1185">Reference proteome</keyword>
<sequence length="39" mass="4117">MKMSFVGMAALAQVELEMTRESITGSVSKHRAAGMDSSA</sequence>